<name>A0ABY4YI12_9MICO</name>
<sequence>MSRVPEGQHQTSRQVSGLAGQARRLAGRARRLGVTARRQIGERVRQRVRTVRSRQAALQPGEVARAGAFRHGYLVSAAGSSVPPAVAQWVRREVGTVTYRLHPSTRLTVAADAIVLLGDPVDVDADTADTAMIAQRLAGLRPDGTAAIVRAASRLGGRWTLFVHESDGRLTVVTDALASQGVWWDQEDVIASHRALLSTPVSALQPNTLLRVGLPGRDDHEVHCYWPAPEGSGADLVVEPGAAGRELRERLVTHTRLLATLGRPGLALTEGVASRALLAAYLRHPRDDGFAFTTFEVSSVGEGLGPVEHLFAASHLAQTVGLPHRVLEVAATPEAEPLAVAFSQTYPEGASHPQSASAGVARAYSALPEGTVVLHPAGAEVQDQATWEAGDHLRSSEGFPEGDLTQRVLLPFNDRRVIELLLSLSGAREDASAPLAPLVDELPTPTPALDA</sequence>
<protein>
    <submittedName>
        <fullName evidence="2">Uncharacterized protein</fullName>
    </submittedName>
</protein>
<accession>A0ABY4YI12</accession>
<proteinExistence type="predicted"/>
<keyword evidence="3" id="KW-1185">Reference proteome</keyword>
<dbReference type="RefSeq" id="WP_252621014.1">
    <property type="nucleotide sequence ID" value="NZ_CP099490.1"/>
</dbReference>
<dbReference type="EMBL" id="CP099490">
    <property type="protein sequence ID" value="USQ76319.1"/>
    <property type="molecule type" value="Genomic_DNA"/>
</dbReference>
<evidence type="ECO:0000313" key="2">
    <source>
        <dbReference type="EMBL" id="USQ76319.1"/>
    </source>
</evidence>
<organism evidence="2 3">
    <name type="scientific">Ornithinimicrobium cryptoxanthini</name>
    <dbReference type="NCBI Taxonomy" id="2934161"/>
    <lineage>
        <taxon>Bacteria</taxon>
        <taxon>Bacillati</taxon>
        <taxon>Actinomycetota</taxon>
        <taxon>Actinomycetes</taxon>
        <taxon>Micrococcales</taxon>
        <taxon>Ornithinimicrobiaceae</taxon>
        <taxon>Ornithinimicrobium</taxon>
    </lineage>
</organism>
<evidence type="ECO:0000313" key="3">
    <source>
        <dbReference type="Proteomes" id="UP001056535"/>
    </source>
</evidence>
<evidence type="ECO:0000256" key="1">
    <source>
        <dbReference type="SAM" id="MobiDB-lite"/>
    </source>
</evidence>
<reference evidence="2" key="1">
    <citation type="submission" date="2022-06" db="EMBL/GenBank/DDBJ databases">
        <title>Ornithinimicrobium JY.X270.</title>
        <authorList>
            <person name="Huang Y."/>
        </authorList>
    </citation>
    <scope>NUCLEOTIDE SEQUENCE</scope>
    <source>
        <strain evidence="2">JY.X270</strain>
    </source>
</reference>
<feature type="region of interest" description="Disordered" evidence="1">
    <location>
        <begin position="1"/>
        <end position="24"/>
    </location>
</feature>
<gene>
    <name evidence="2" type="ORF">NF557_17310</name>
</gene>
<dbReference type="Proteomes" id="UP001056535">
    <property type="component" value="Chromosome"/>
</dbReference>